<protein>
    <submittedName>
        <fullName evidence="1">Uncharacterized protein</fullName>
    </submittedName>
</protein>
<dbReference type="EMBL" id="UYRV01004521">
    <property type="protein sequence ID" value="VDK51596.1"/>
    <property type="molecule type" value="Genomic_DNA"/>
</dbReference>
<gene>
    <name evidence="1" type="ORF">CGOC_LOCUS2117</name>
</gene>
<dbReference type="SUPFAM" id="SSF52047">
    <property type="entry name" value="RNI-like"/>
    <property type="match status" value="1"/>
</dbReference>
<dbReference type="AlphaFoldDB" id="A0A3P6QK51"/>
<dbReference type="InterPro" id="IPR032675">
    <property type="entry name" value="LRR_dom_sf"/>
</dbReference>
<evidence type="ECO:0000313" key="1">
    <source>
        <dbReference type="EMBL" id="VDK51596.1"/>
    </source>
</evidence>
<dbReference type="Gene3D" id="3.80.10.10">
    <property type="entry name" value="Ribonuclease Inhibitor"/>
    <property type="match status" value="1"/>
</dbReference>
<reference evidence="1 2" key="1">
    <citation type="submission" date="2018-11" db="EMBL/GenBank/DDBJ databases">
        <authorList>
            <consortium name="Pathogen Informatics"/>
        </authorList>
    </citation>
    <scope>NUCLEOTIDE SEQUENCE [LARGE SCALE GENOMIC DNA]</scope>
</reference>
<organism evidence="1 2">
    <name type="scientific">Cylicostephanus goldi</name>
    <name type="common">Nematode worm</name>
    <dbReference type="NCBI Taxonomy" id="71465"/>
    <lineage>
        <taxon>Eukaryota</taxon>
        <taxon>Metazoa</taxon>
        <taxon>Ecdysozoa</taxon>
        <taxon>Nematoda</taxon>
        <taxon>Chromadorea</taxon>
        <taxon>Rhabditida</taxon>
        <taxon>Rhabditina</taxon>
        <taxon>Rhabditomorpha</taxon>
        <taxon>Strongyloidea</taxon>
        <taxon>Strongylidae</taxon>
        <taxon>Cylicostephanus</taxon>
    </lineage>
</organism>
<keyword evidence="2" id="KW-1185">Reference proteome</keyword>
<dbReference type="Proteomes" id="UP000271889">
    <property type="component" value="Unassembled WGS sequence"/>
</dbReference>
<dbReference type="OrthoDB" id="5859291at2759"/>
<accession>A0A3P6QK51</accession>
<name>A0A3P6QK51_CYLGO</name>
<evidence type="ECO:0000313" key="2">
    <source>
        <dbReference type="Proteomes" id="UP000271889"/>
    </source>
</evidence>
<proteinExistence type="predicted"/>
<sequence>MKLSFKAASFCIYPVLSSNVWFYDLIVRISSYDVERIKEVGPDRAAAEWVVRCGGAVKFDKIDNLFSDYNALIKRCAELDPRVPADNVKITHIHAIDASVSGYGCRHFSAFWKFQNNIREFVNLEGLDGLQEVKFIRCGTLHDFGLEYMADAVGGHLSRLEIDSCRRITEFGLIHLERCRALKSLRLAHLKHVHGHDKVLQRLTRALPNTEISFVAH</sequence>